<dbReference type="InterPro" id="IPR035965">
    <property type="entry name" value="PAS-like_dom_sf"/>
</dbReference>
<sequence length="690" mass="74372">MSEPSENRLAAPAGAGARALIHGIDWARSPLGDAAAWPAALRVGVSLMLDSIGPAWLAWGPELTFLYNDAYRGLLGGKHPSALGRPLAEVWAEIWPEVAPLVGSALRGEPVIVHDLALRVERGHGPEEAYFTFSYAPLRDDDGTVRGLFCHVLETTTGVVTARRRDVAESALQATNVTLEQQVAEGAASLRLYRDIIQAHGEPICAFDTQFRLTAFNRAQSEEFHRIFAHRVQIGEVFPDLFPPDQASVIRGFMVRALAGENFTVTQEFGDPSLAKPCWEVSYTPLRDEHGRIVGAFHHAKDISERLRREAKLAATQEALRQSQKMEAVGQLTGGVAHDFNNLLTVILGSLEMLRRRIPHDPVLTRFMSAAQEAARRGARVNAQLLSFSRRQPLEAATVDVGDVVRGISELLQQTLNGAAGLEISLPDEALLVHVDRNELEMALLNLVVNARDASATGGRILIEARRGAVDGTGCGTWLSVVDHGQGMTPDVLERVFEPFYTTKPSGVGTGLGLSMVYGFVRQSGGEIDIDSTPGEGTRVRLCLPPGRPEARAGGHPGEGGHVRAAEGERILVVEDDAAVRAVAVGALEQLGYPIHEAATGDEALRMLEEGLEVDLIFTDVAMPGCLDGVELARRARRLSPGTRLLVTSGHLPKGVDLDGIRAIGASFLRKPYQPVDLALAIQSILDGQA</sequence>
<dbReference type="Pfam" id="PF02518">
    <property type="entry name" value="HATPase_c"/>
    <property type="match status" value="1"/>
</dbReference>
<comment type="caution">
    <text evidence="7">The sequence shown here is derived from an EMBL/GenBank/DDBJ whole genome shotgun (WGS) entry which is preliminary data.</text>
</comment>
<dbReference type="SMART" id="SM00387">
    <property type="entry name" value="HATPase_c"/>
    <property type="match status" value="1"/>
</dbReference>
<protein>
    <recommendedName>
        <fullName evidence="2">histidine kinase</fullName>
        <ecNumber evidence="2">2.7.13.3</ecNumber>
    </recommendedName>
</protein>
<dbReference type="SUPFAM" id="SSF52172">
    <property type="entry name" value="CheY-like"/>
    <property type="match status" value="1"/>
</dbReference>
<evidence type="ECO:0000313" key="7">
    <source>
        <dbReference type="EMBL" id="MFC0407189.1"/>
    </source>
</evidence>
<dbReference type="Pfam" id="PF00512">
    <property type="entry name" value="HisKA"/>
    <property type="match status" value="1"/>
</dbReference>
<dbReference type="EC" id="2.7.13.3" evidence="2"/>
<comment type="catalytic activity">
    <reaction evidence="1">
        <text>ATP + protein L-histidine = ADP + protein N-phospho-L-histidine.</text>
        <dbReference type="EC" id="2.7.13.3"/>
    </reaction>
</comment>
<dbReference type="SUPFAM" id="SSF47384">
    <property type="entry name" value="Homodimeric domain of signal transducing histidine kinase"/>
    <property type="match status" value="1"/>
</dbReference>
<dbReference type="InterPro" id="IPR003594">
    <property type="entry name" value="HATPase_dom"/>
</dbReference>
<dbReference type="InterPro" id="IPR000014">
    <property type="entry name" value="PAS"/>
</dbReference>
<dbReference type="Gene3D" id="3.30.565.10">
    <property type="entry name" value="Histidine kinase-like ATPase, C-terminal domain"/>
    <property type="match status" value="1"/>
</dbReference>
<dbReference type="PROSITE" id="PS50109">
    <property type="entry name" value="HIS_KIN"/>
    <property type="match status" value="1"/>
</dbReference>
<dbReference type="InterPro" id="IPR036890">
    <property type="entry name" value="HATPase_C_sf"/>
</dbReference>
<dbReference type="InterPro" id="IPR004358">
    <property type="entry name" value="Sig_transdc_His_kin-like_C"/>
</dbReference>
<dbReference type="Gene3D" id="1.10.287.130">
    <property type="match status" value="1"/>
</dbReference>
<evidence type="ECO:0000259" key="6">
    <source>
        <dbReference type="PROSITE" id="PS50110"/>
    </source>
</evidence>
<evidence type="ECO:0000259" key="5">
    <source>
        <dbReference type="PROSITE" id="PS50109"/>
    </source>
</evidence>
<dbReference type="RefSeq" id="WP_377042881.1">
    <property type="nucleotide sequence ID" value="NZ_JBHLUN010000002.1"/>
</dbReference>
<dbReference type="InterPro" id="IPR001789">
    <property type="entry name" value="Sig_transdc_resp-reg_receiver"/>
</dbReference>
<dbReference type="Pfam" id="PF00072">
    <property type="entry name" value="Response_reg"/>
    <property type="match status" value="1"/>
</dbReference>
<dbReference type="InterPro" id="IPR011006">
    <property type="entry name" value="CheY-like_superfamily"/>
</dbReference>
<dbReference type="PROSITE" id="PS50110">
    <property type="entry name" value="RESPONSE_REGULATORY"/>
    <property type="match status" value="1"/>
</dbReference>
<evidence type="ECO:0000256" key="4">
    <source>
        <dbReference type="PROSITE-ProRule" id="PRU00169"/>
    </source>
</evidence>
<dbReference type="InterPro" id="IPR005467">
    <property type="entry name" value="His_kinase_dom"/>
</dbReference>
<dbReference type="PANTHER" id="PTHR43065:SF42">
    <property type="entry name" value="TWO-COMPONENT SENSOR PPRA"/>
    <property type="match status" value="1"/>
</dbReference>
<keyword evidence="3 4" id="KW-0597">Phosphoprotein</keyword>
<dbReference type="CDD" id="cd00082">
    <property type="entry name" value="HisKA"/>
    <property type="match status" value="1"/>
</dbReference>
<dbReference type="Gene3D" id="3.30.450.20">
    <property type="entry name" value="PAS domain"/>
    <property type="match status" value="2"/>
</dbReference>
<dbReference type="PANTHER" id="PTHR43065">
    <property type="entry name" value="SENSOR HISTIDINE KINASE"/>
    <property type="match status" value="1"/>
</dbReference>
<reference evidence="7 8" key="1">
    <citation type="submission" date="2024-09" db="EMBL/GenBank/DDBJ databases">
        <authorList>
            <person name="Sun Q."/>
            <person name="Mori K."/>
        </authorList>
    </citation>
    <scope>NUCLEOTIDE SEQUENCE [LARGE SCALE GENOMIC DNA]</scope>
    <source>
        <strain evidence="7 8">TBRC 5777</strain>
    </source>
</reference>
<dbReference type="Gene3D" id="3.40.50.2300">
    <property type="match status" value="1"/>
</dbReference>
<dbReference type="InterPro" id="IPR013656">
    <property type="entry name" value="PAS_4"/>
</dbReference>
<dbReference type="PRINTS" id="PR00344">
    <property type="entry name" value="BCTRLSENSOR"/>
</dbReference>
<keyword evidence="8" id="KW-1185">Reference proteome</keyword>
<feature type="domain" description="Response regulatory" evidence="6">
    <location>
        <begin position="570"/>
        <end position="686"/>
    </location>
</feature>
<evidence type="ECO:0000256" key="1">
    <source>
        <dbReference type="ARBA" id="ARBA00000085"/>
    </source>
</evidence>
<dbReference type="Pfam" id="PF08448">
    <property type="entry name" value="PAS_4"/>
    <property type="match status" value="2"/>
</dbReference>
<dbReference type="InterPro" id="IPR003661">
    <property type="entry name" value="HisK_dim/P_dom"/>
</dbReference>
<dbReference type="SUPFAM" id="SSF55785">
    <property type="entry name" value="PYP-like sensor domain (PAS domain)"/>
    <property type="match status" value="2"/>
</dbReference>
<dbReference type="InterPro" id="IPR036097">
    <property type="entry name" value="HisK_dim/P_sf"/>
</dbReference>
<dbReference type="EMBL" id="JBHLUN010000002">
    <property type="protein sequence ID" value="MFC0407189.1"/>
    <property type="molecule type" value="Genomic_DNA"/>
</dbReference>
<evidence type="ECO:0000256" key="2">
    <source>
        <dbReference type="ARBA" id="ARBA00012438"/>
    </source>
</evidence>
<evidence type="ECO:0000313" key="8">
    <source>
        <dbReference type="Proteomes" id="UP001589865"/>
    </source>
</evidence>
<dbReference type="SMART" id="SM00448">
    <property type="entry name" value="REC"/>
    <property type="match status" value="1"/>
</dbReference>
<dbReference type="SUPFAM" id="SSF55874">
    <property type="entry name" value="ATPase domain of HSP90 chaperone/DNA topoisomerase II/histidine kinase"/>
    <property type="match status" value="1"/>
</dbReference>
<dbReference type="NCBIfam" id="TIGR00229">
    <property type="entry name" value="sensory_box"/>
    <property type="match status" value="1"/>
</dbReference>
<evidence type="ECO:0000256" key="3">
    <source>
        <dbReference type="ARBA" id="ARBA00022553"/>
    </source>
</evidence>
<accession>A0ABV6JNK3</accession>
<proteinExistence type="predicted"/>
<dbReference type="Proteomes" id="UP001589865">
    <property type="component" value="Unassembled WGS sequence"/>
</dbReference>
<dbReference type="SMART" id="SM00388">
    <property type="entry name" value="HisKA"/>
    <property type="match status" value="1"/>
</dbReference>
<feature type="modified residue" description="4-aspartylphosphate" evidence="4">
    <location>
        <position position="620"/>
    </location>
</feature>
<name>A0ABV6JNK3_9PROT</name>
<gene>
    <name evidence="7" type="ORF">ACFFGY_02945</name>
</gene>
<organism evidence="7 8">
    <name type="scientific">Roseomonas elaeocarpi</name>
    <dbReference type="NCBI Taxonomy" id="907779"/>
    <lineage>
        <taxon>Bacteria</taxon>
        <taxon>Pseudomonadati</taxon>
        <taxon>Pseudomonadota</taxon>
        <taxon>Alphaproteobacteria</taxon>
        <taxon>Acetobacterales</taxon>
        <taxon>Roseomonadaceae</taxon>
        <taxon>Roseomonas</taxon>
    </lineage>
</organism>
<feature type="domain" description="Histidine kinase" evidence="5">
    <location>
        <begin position="335"/>
        <end position="548"/>
    </location>
</feature>